<dbReference type="Pfam" id="PF08894">
    <property type="entry name" value="DUF1838"/>
    <property type="match status" value="1"/>
</dbReference>
<dbReference type="InterPro" id="IPR014990">
    <property type="entry name" value="DUF1838"/>
</dbReference>
<feature type="compositionally biased region" description="Pro residues" evidence="1">
    <location>
        <begin position="319"/>
        <end position="334"/>
    </location>
</feature>
<dbReference type="RefSeq" id="WP_182294735.1">
    <property type="nucleotide sequence ID" value="NZ_CP059851.1"/>
</dbReference>
<evidence type="ECO:0000313" key="3">
    <source>
        <dbReference type="Proteomes" id="UP000515292"/>
    </source>
</evidence>
<keyword evidence="3" id="KW-1185">Reference proteome</keyword>
<protein>
    <submittedName>
        <fullName evidence="2">DUF1838 family protein</fullName>
    </submittedName>
</protein>
<evidence type="ECO:0000256" key="1">
    <source>
        <dbReference type="SAM" id="MobiDB-lite"/>
    </source>
</evidence>
<gene>
    <name evidence="2" type="ORF">H3309_10870</name>
</gene>
<dbReference type="PROSITE" id="PS51318">
    <property type="entry name" value="TAT"/>
    <property type="match status" value="1"/>
</dbReference>
<accession>A0A7G5IEU7</accession>
<sequence>MDRRDFLMGSSLMAAVALGGTAANAQRTSRALADPASLKGPFLDLTTPAGNREAWARLLGNTDMKSTKYGWAQGIVMGVRPGEAVRDLCGFTMLSTARLLPNPGPDGGYRKVLREIGYYTDLASGEIITEWKNPYLNETVKVVPIKNDPFNHTITDFFPDPPNYGGLNTFKPPRRPFQLHWTKRRGLLSLESHINLFYPSALQPSKWPRESASPFAQVTEMFNYVINWADMQDKRRTSVEYQGSWHRVTPWLPWMLMGPTPGHAMYNTVMGSFDDINQIDRRTLDYVAKNDPLYLKAPETWEEPSLSSLEWYARQQKPAPVPEGQPVPRAPDPELPAWFKAIQAKMKTGA</sequence>
<dbReference type="KEGG" id="sand:H3309_10870"/>
<feature type="region of interest" description="Disordered" evidence="1">
    <location>
        <begin position="315"/>
        <end position="334"/>
    </location>
</feature>
<reference evidence="2 3" key="1">
    <citation type="submission" date="2020-07" db="EMBL/GenBank/DDBJ databases">
        <title>Complete genome sequence for Sandaracinobacter sp. M6.</title>
        <authorList>
            <person name="Tang Y."/>
            <person name="Liu Q."/>
            <person name="Guo Z."/>
            <person name="Lei P."/>
            <person name="Huang B."/>
        </authorList>
    </citation>
    <scope>NUCLEOTIDE SEQUENCE [LARGE SCALE GENOMIC DNA]</scope>
    <source>
        <strain evidence="2 3">M6</strain>
    </source>
</reference>
<organism evidence="2 3">
    <name type="scientific">Sandaracinobacteroides saxicola</name>
    <dbReference type="NCBI Taxonomy" id="2759707"/>
    <lineage>
        <taxon>Bacteria</taxon>
        <taxon>Pseudomonadati</taxon>
        <taxon>Pseudomonadota</taxon>
        <taxon>Alphaproteobacteria</taxon>
        <taxon>Sphingomonadales</taxon>
        <taxon>Sphingosinicellaceae</taxon>
        <taxon>Sandaracinobacteroides</taxon>
    </lineage>
</organism>
<dbReference type="EMBL" id="CP059851">
    <property type="protein sequence ID" value="QMW21889.1"/>
    <property type="molecule type" value="Genomic_DNA"/>
</dbReference>
<dbReference type="AlphaFoldDB" id="A0A7G5IEU7"/>
<name>A0A7G5IEU7_9SPHN</name>
<dbReference type="Proteomes" id="UP000515292">
    <property type="component" value="Chromosome"/>
</dbReference>
<dbReference type="InterPro" id="IPR006311">
    <property type="entry name" value="TAT_signal"/>
</dbReference>
<proteinExistence type="predicted"/>
<evidence type="ECO:0000313" key="2">
    <source>
        <dbReference type="EMBL" id="QMW21889.1"/>
    </source>
</evidence>